<evidence type="ECO:0000313" key="2">
    <source>
        <dbReference type="Proteomes" id="UP001415857"/>
    </source>
</evidence>
<gene>
    <name evidence="1" type="ORF">L1049_008786</name>
</gene>
<organism evidence="1 2">
    <name type="scientific">Liquidambar formosana</name>
    <name type="common">Formosan gum</name>
    <dbReference type="NCBI Taxonomy" id="63359"/>
    <lineage>
        <taxon>Eukaryota</taxon>
        <taxon>Viridiplantae</taxon>
        <taxon>Streptophyta</taxon>
        <taxon>Embryophyta</taxon>
        <taxon>Tracheophyta</taxon>
        <taxon>Spermatophyta</taxon>
        <taxon>Magnoliopsida</taxon>
        <taxon>eudicotyledons</taxon>
        <taxon>Gunneridae</taxon>
        <taxon>Pentapetalae</taxon>
        <taxon>Saxifragales</taxon>
        <taxon>Altingiaceae</taxon>
        <taxon>Liquidambar</taxon>
    </lineage>
</organism>
<keyword evidence="2" id="KW-1185">Reference proteome</keyword>
<protein>
    <submittedName>
        <fullName evidence="1">Uncharacterized protein</fullName>
    </submittedName>
</protein>
<dbReference type="AlphaFoldDB" id="A0AAP0SB97"/>
<dbReference type="Proteomes" id="UP001415857">
    <property type="component" value="Unassembled WGS sequence"/>
</dbReference>
<comment type="caution">
    <text evidence="1">The sequence shown here is derived from an EMBL/GenBank/DDBJ whole genome shotgun (WGS) entry which is preliminary data.</text>
</comment>
<accession>A0AAP0SB97</accession>
<evidence type="ECO:0000313" key="1">
    <source>
        <dbReference type="EMBL" id="KAK9290614.1"/>
    </source>
</evidence>
<reference evidence="1 2" key="1">
    <citation type="journal article" date="2024" name="Plant J.">
        <title>Genome sequences and population genomics reveal climatic adaptation and genomic divergence between two closely related sweetgum species.</title>
        <authorList>
            <person name="Xu W.Q."/>
            <person name="Ren C.Q."/>
            <person name="Zhang X.Y."/>
            <person name="Comes H.P."/>
            <person name="Liu X.H."/>
            <person name="Li Y.G."/>
            <person name="Kettle C.J."/>
            <person name="Jalonen R."/>
            <person name="Gaisberger H."/>
            <person name="Ma Y.Z."/>
            <person name="Qiu Y.X."/>
        </authorList>
    </citation>
    <scope>NUCLEOTIDE SEQUENCE [LARGE SCALE GENOMIC DNA]</scope>
    <source>
        <strain evidence="1">Hangzhou</strain>
    </source>
</reference>
<dbReference type="EMBL" id="JBBPBK010000002">
    <property type="protein sequence ID" value="KAK9290614.1"/>
    <property type="molecule type" value="Genomic_DNA"/>
</dbReference>
<sequence>MADKVSNEVILEQLRHGIAEFKLTSSPVASVSTTNCHKSPATFLGDNSHGFFARIGPALGRGSSAMRKLEHYSVQKVTGDWTLSVSCAGII</sequence>
<name>A0AAP0SB97_LIQFO</name>
<proteinExistence type="predicted"/>